<protein>
    <submittedName>
        <fullName evidence="2">Uncharacterized protein</fullName>
    </submittedName>
</protein>
<evidence type="ECO:0000256" key="1">
    <source>
        <dbReference type="SAM" id="Phobius"/>
    </source>
</evidence>
<dbReference type="EMBL" id="RJJR01000007">
    <property type="protein sequence ID" value="RNI36583.1"/>
    <property type="molecule type" value="Genomic_DNA"/>
</dbReference>
<evidence type="ECO:0000313" key="3">
    <source>
        <dbReference type="Proteomes" id="UP000267223"/>
    </source>
</evidence>
<keyword evidence="1" id="KW-1133">Transmembrane helix</keyword>
<name>A0A3M9NH99_9BACT</name>
<sequence>MLIDYYFFVFKNNAMKKIKSFYLSFMAMLLPLFFTGIAVAQDSAVSSTTTTTSTSSSFTVQPWMWVVGGIIVLIIIIALVSRGSKDKVVITKERTIE</sequence>
<dbReference type="Proteomes" id="UP000267223">
    <property type="component" value="Unassembled WGS sequence"/>
</dbReference>
<gene>
    <name evidence="2" type="ORF">EFY79_09650</name>
</gene>
<keyword evidence="3" id="KW-1185">Reference proteome</keyword>
<keyword evidence="1" id="KW-0472">Membrane</keyword>
<reference evidence="2 3" key="1">
    <citation type="submission" date="2018-11" db="EMBL/GenBank/DDBJ databases">
        <title>Draft genome sequence of Ferruginibacter sp. BO-59.</title>
        <authorList>
            <person name="Im W.T."/>
        </authorList>
    </citation>
    <scope>NUCLEOTIDE SEQUENCE [LARGE SCALE GENOMIC DNA]</scope>
    <source>
        <strain evidence="2 3">BO-59</strain>
    </source>
</reference>
<proteinExistence type="predicted"/>
<organism evidence="2 3">
    <name type="scientific">Hanamia caeni</name>
    <dbReference type="NCBI Taxonomy" id="2294116"/>
    <lineage>
        <taxon>Bacteria</taxon>
        <taxon>Pseudomonadati</taxon>
        <taxon>Bacteroidota</taxon>
        <taxon>Chitinophagia</taxon>
        <taxon>Chitinophagales</taxon>
        <taxon>Chitinophagaceae</taxon>
        <taxon>Hanamia</taxon>
    </lineage>
</organism>
<keyword evidence="1" id="KW-0812">Transmembrane</keyword>
<dbReference type="AlphaFoldDB" id="A0A3M9NH99"/>
<accession>A0A3M9NH99</accession>
<evidence type="ECO:0000313" key="2">
    <source>
        <dbReference type="EMBL" id="RNI36583.1"/>
    </source>
</evidence>
<feature type="transmembrane region" description="Helical" evidence="1">
    <location>
        <begin position="21"/>
        <end position="40"/>
    </location>
</feature>
<feature type="transmembrane region" description="Helical" evidence="1">
    <location>
        <begin position="60"/>
        <end position="80"/>
    </location>
</feature>
<comment type="caution">
    <text evidence="2">The sequence shown here is derived from an EMBL/GenBank/DDBJ whole genome shotgun (WGS) entry which is preliminary data.</text>
</comment>